<dbReference type="EMBL" id="AMQM01002116">
    <property type="status" value="NOT_ANNOTATED_CDS"/>
    <property type="molecule type" value="Genomic_DNA"/>
</dbReference>
<dbReference type="Proteomes" id="UP000015101">
    <property type="component" value="Unassembled WGS sequence"/>
</dbReference>
<dbReference type="Gene3D" id="2.60.40.10">
    <property type="entry name" value="Immunoglobulins"/>
    <property type="match status" value="1"/>
</dbReference>
<keyword evidence="4" id="KW-1185">Reference proteome</keyword>
<dbReference type="EnsemblMetazoa" id="HelroT70479">
    <property type="protein sequence ID" value="HelroP70479"/>
    <property type="gene ID" value="HelroG70479"/>
</dbReference>
<reference evidence="2 4" key="2">
    <citation type="journal article" date="2013" name="Nature">
        <title>Insights into bilaterian evolution from three spiralian genomes.</title>
        <authorList>
            <person name="Simakov O."/>
            <person name="Marletaz F."/>
            <person name="Cho S.J."/>
            <person name="Edsinger-Gonzales E."/>
            <person name="Havlak P."/>
            <person name="Hellsten U."/>
            <person name="Kuo D.H."/>
            <person name="Larsson T."/>
            <person name="Lv J."/>
            <person name="Arendt D."/>
            <person name="Savage R."/>
            <person name="Osoegawa K."/>
            <person name="de Jong P."/>
            <person name="Grimwood J."/>
            <person name="Chapman J.A."/>
            <person name="Shapiro H."/>
            <person name="Aerts A."/>
            <person name="Otillar R.P."/>
            <person name="Terry A.Y."/>
            <person name="Boore J.L."/>
            <person name="Grigoriev I.V."/>
            <person name="Lindberg D.R."/>
            <person name="Seaver E.C."/>
            <person name="Weisblat D.A."/>
            <person name="Putnam N.H."/>
            <person name="Rokhsar D.S."/>
        </authorList>
    </citation>
    <scope>NUCLEOTIDE SEQUENCE</scope>
</reference>
<dbReference type="InterPro" id="IPR002909">
    <property type="entry name" value="IPT_dom"/>
</dbReference>
<proteinExistence type="predicted"/>
<gene>
    <name evidence="3" type="primary">20214468</name>
    <name evidence="2" type="ORF">HELRODRAFT_70479</name>
</gene>
<evidence type="ECO:0000313" key="4">
    <source>
        <dbReference type="Proteomes" id="UP000015101"/>
    </source>
</evidence>
<dbReference type="GeneID" id="20214468"/>
<accession>T1G070</accession>
<evidence type="ECO:0000313" key="3">
    <source>
        <dbReference type="EnsemblMetazoa" id="HelroP70479"/>
    </source>
</evidence>
<reference evidence="4" key="1">
    <citation type="submission" date="2012-12" db="EMBL/GenBank/DDBJ databases">
        <authorList>
            <person name="Hellsten U."/>
            <person name="Grimwood J."/>
            <person name="Chapman J.A."/>
            <person name="Shapiro H."/>
            <person name="Aerts A."/>
            <person name="Otillar R.P."/>
            <person name="Terry A.Y."/>
            <person name="Boore J.L."/>
            <person name="Simakov O."/>
            <person name="Marletaz F."/>
            <person name="Cho S.-J."/>
            <person name="Edsinger-Gonzales E."/>
            <person name="Havlak P."/>
            <person name="Kuo D.-H."/>
            <person name="Larsson T."/>
            <person name="Lv J."/>
            <person name="Arendt D."/>
            <person name="Savage R."/>
            <person name="Osoegawa K."/>
            <person name="de Jong P."/>
            <person name="Lindberg D.R."/>
            <person name="Seaver E.C."/>
            <person name="Weisblat D.A."/>
            <person name="Putnam N.H."/>
            <person name="Grigoriev I.V."/>
            <person name="Rokhsar D.S."/>
        </authorList>
    </citation>
    <scope>NUCLEOTIDE SEQUENCE</scope>
</reference>
<dbReference type="Pfam" id="PF01833">
    <property type="entry name" value="TIG"/>
    <property type="match status" value="1"/>
</dbReference>
<name>T1G070_HELRO</name>
<evidence type="ECO:0000313" key="2">
    <source>
        <dbReference type="EMBL" id="ESN91567.1"/>
    </source>
</evidence>
<reference evidence="3" key="3">
    <citation type="submission" date="2015-06" db="UniProtKB">
        <authorList>
            <consortium name="EnsemblMetazoa"/>
        </authorList>
    </citation>
    <scope>IDENTIFICATION</scope>
</reference>
<dbReference type="RefSeq" id="XP_009030139.1">
    <property type="nucleotide sequence ID" value="XM_009031891.1"/>
</dbReference>
<dbReference type="HOGENOM" id="CLU_2489671_0_0_1"/>
<dbReference type="OrthoDB" id="6147181at2759"/>
<evidence type="ECO:0000259" key="1">
    <source>
        <dbReference type="SMART" id="SM00429"/>
    </source>
</evidence>
<feature type="domain" description="IPT/TIG" evidence="1">
    <location>
        <begin position="7"/>
        <end position="95"/>
    </location>
</feature>
<dbReference type="AlphaFoldDB" id="T1G070"/>
<dbReference type="eggNOG" id="KOG2347">
    <property type="taxonomic scope" value="Eukaryota"/>
</dbReference>
<dbReference type="SMART" id="SM00429">
    <property type="entry name" value="IPT"/>
    <property type="match status" value="1"/>
</dbReference>
<dbReference type="KEGG" id="hro:HELRODRAFT_70479"/>
<dbReference type="CDD" id="cd00603">
    <property type="entry name" value="IPT_PCSR"/>
    <property type="match status" value="1"/>
</dbReference>
<dbReference type="STRING" id="6412.T1G070"/>
<sequence length="99" mass="10499">MNYKLPPPEVTGLSPKMGSKNGGTVVTIRGSNFGESGGELLHVYVCGVDMVKNTKHISSTKLMCTTLPCQPCTGNIVVETKFGGLGSCAVEFSFVEKEK</sequence>
<organism evidence="3 4">
    <name type="scientific">Helobdella robusta</name>
    <name type="common">Californian leech</name>
    <dbReference type="NCBI Taxonomy" id="6412"/>
    <lineage>
        <taxon>Eukaryota</taxon>
        <taxon>Metazoa</taxon>
        <taxon>Spiralia</taxon>
        <taxon>Lophotrochozoa</taxon>
        <taxon>Annelida</taxon>
        <taxon>Clitellata</taxon>
        <taxon>Hirudinea</taxon>
        <taxon>Rhynchobdellida</taxon>
        <taxon>Glossiphoniidae</taxon>
        <taxon>Helobdella</taxon>
    </lineage>
</organism>
<dbReference type="EMBL" id="KB097700">
    <property type="protein sequence ID" value="ESN91567.1"/>
    <property type="molecule type" value="Genomic_DNA"/>
</dbReference>
<protein>
    <recommendedName>
        <fullName evidence="1">IPT/TIG domain-containing protein</fullName>
    </recommendedName>
</protein>
<dbReference type="InterPro" id="IPR013783">
    <property type="entry name" value="Ig-like_fold"/>
</dbReference>
<dbReference type="InParanoid" id="T1G070"/>
<dbReference type="SUPFAM" id="SSF81296">
    <property type="entry name" value="E set domains"/>
    <property type="match status" value="1"/>
</dbReference>
<dbReference type="InterPro" id="IPR014756">
    <property type="entry name" value="Ig_E-set"/>
</dbReference>
<dbReference type="CTD" id="20214468"/>